<keyword evidence="1" id="KW-0732">Signal</keyword>
<reference evidence="2" key="1">
    <citation type="journal article" date="2021" name="Nat. Commun.">
        <title>Genetic determinants of endophytism in the Arabidopsis root mycobiome.</title>
        <authorList>
            <person name="Mesny F."/>
            <person name="Miyauchi S."/>
            <person name="Thiergart T."/>
            <person name="Pickel B."/>
            <person name="Atanasova L."/>
            <person name="Karlsson M."/>
            <person name="Huettel B."/>
            <person name="Barry K.W."/>
            <person name="Haridas S."/>
            <person name="Chen C."/>
            <person name="Bauer D."/>
            <person name="Andreopoulos W."/>
            <person name="Pangilinan J."/>
            <person name="LaButti K."/>
            <person name="Riley R."/>
            <person name="Lipzen A."/>
            <person name="Clum A."/>
            <person name="Drula E."/>
            <person name="Henrissat B."/>
            <person name="Kohler A."/>
            <person name="Grigoriev I.V."/>
            <person name="Martin F.M."/>
            <person name="Hacquard S."/>
        </authorList>
    </citation>
    <scope>NUCLEOTIDE SEQUENCE</scope>
    <source>
        <strain evidence="2">MPI-SDFR-AT-0120</strain>
    </source>
</reference>
<proteinExistence type="predicted"/>
<accession>A0A8K0VRC5</accession>
<gene>
    <name evidence="2" type="ORF">FB567DRAFT_574184</name>
</gene>
<dbReference type="EMBL" id="JAGMVJ010000035">
    <property type="protein sequence ID" value="KAH7067191.1"/>
    <property type="molecule type" value="Genomic_DNA"/>
</dbReference>
<dbReference type="Proteomes" id="UP000813461">
    <property type="component" value="Unassembled WGS sequence"/>
</dbReference>
<evidence type="ECO:0000313" key="3">
    <source>
        <dbReference type="Proteomes" id="UP000813461"/>
    </source>
</evidence>
<name>A0A8K0VRC5_9PLEO</name>
<keyword evidence="3" id="KW-1185">Reference proteome</keyword>
<organism evidence="2 3">
    <name type="scientific">Paraphoma chrysanthemicola</name>
    <dbReference type="NCBI Taxonomy" id="798071"/>
    <lineage>
        <taxon>Eukaryota</taxon>
        <taxon>Fungi</taxon>
        <taxon>Dikarya</taxon>
        <taxon>Ascomycota</taxon>
        <taxon>Pezizomycotina</taxon>
        <taxon>Dothideomycetes</taxon>
        <taxon>Pleosporomycetidae</taxon>
        <taxon>Pleosporales</taxon>
        <taxon>Pleosporineae</taxon>
        <taxon>Phaeosphaeriaceae</taxon>
        <taxon>Paraphoma</taxon>
    </lineage>
</organism>
<dbReference type="PROSITE" id="PS51257">
    <property type="entry name" value="PROKAR_LIPOPROTEIN"/>
    <property type="match status" value="1"/>
</dbReference>
<dbReference type="AlphaFoldDB" id="A0A8K0VRC5"/>
<dbReference type="OrthoDB" id="5276978at2759"/>
<sequence length="208" mass="23278">MKIFSTVSLLSRLSTAVGHSWVGCTDHDNKDILEWMKDKIVDPLMPWHAHLCHGWPRAKQNPGFWEDESSNYMWQISRALEKGDTHACHPAQRTPTYITTPTIPNAPHHTAPAWMPTSTPGGSIKLMYGGNGHSRGYNAGPNNDPGRVAVYWAGAPEIELTDLTNFTNDYLVQEQGFSEEAFMYPDDKGIVSPEQGLVDKGNWMTLRL</sequence>
<protein>
    <submittedName>
        <fullName evidence="2">Uncharacterized protein</fullName>
    </submittedName>
</protein>
<comment type="caution">
    <text evidence="2">The sequence shown here is derived from an EMBL/GenBank/DDBJ whole genome shotgun (WGS) entry which is preliminary data.</text>
</comment>
<evidence type="ECO:0000313" key="2">
    <source>
        <dbReference type="EMBL" id="KAH7067191.1"/>
    </source>
</evidence>
<feature type="chain" id="PRO_5035482405" evidence="1">
    <location>
        <begin position="19"/>
        <end position="208"/>
    </location>
</feature>
<feature type="signal peptide" evidence="1">
    <location>
        <begin position="1"/>
        <end position="18"/>
    </location>
</feature>
<evidence type="ECO:0000256" key="1">
    <source>
        <dbReference type="SAM" id="SignalP"/>
    </source>
</evidence>